<dbReference type="RefSeq" id="WP_138322781.1">
    <property type="nucleotide sequence ID" value="NZ_CP040463.1"/>
</dbReference>
<dbReference type="Pfam" id="PF08241">
    <property type="entry name" value="Methyltransf_11"/>
    <property type="match status" value="1"/>
</dbReference>
<feature type="domain" description="Methyltransferase type 11" evidence="1">
    <location>
        <begin position="38"/>
        <end position="115"/>
    </location>
</feature>
<dbReference type="SUPFAM" id="SSF53335">
    <property type="entry name" value="S-adenosyl-L-methionine-dependent methyltransferases"/>
    <property type="match status" value="1"/>
</dbReference>
<proteinExistence type="predicted"/>
<reference evidence="2 3" key="1">
    <citation type="submission" date="2019-05" db="EMBL/GenBank/DDBJ databases">
        <title>A comparative analysis of the Nautiliaceae.</title>
        <authorList>
            <person name="Grosche A."/>
            <person name="Smedile F."/>
            <person name="Vetriani C."/>
        </authorList>
    </citation>
    <scope>NUCLEOTIDE SEQUENCE [LARGE SCALE GENOMIC DNA]</scope>
    <source>
        <strain evidence="2 3">TB-2</strain>
    </source>
</reference>
<dbReference type="GO" id="GO:0008168">
    <property type="term" value="F:methyltransferase activity"/>
    <property type="evidence" value="ECO:0007669"/>
    <property type="project" value="UniProtKB-KW"/>
</dbReference>
<evidence type="ECO:0000313" key="2">
    <source>
        <dbReference type="EMBL" id="QCT93790.1"/>
    </source>
</evidence>
<gene>
    <name evidence="2" type="ORF">FE773_00925</name>
</gene>
<protein>
    <submittedName>
        <fullName evidence="2">Methyltransferase domain-containing protein</fullName>
    </submittedName>
</protein>
<keyword evidence="3" id="KW-1185">Reference proteome</keyword>
<name>A0ABX5V689_9BACT</name>
<dbReference type="InterPro" id="IPR013216">
    <property type="entry name" value="Methyltransf_11"/>
</dbReference>
<dbReference type="GO" id="GO:0032259">
    <property type="term" value="P:methylation"/>
    <property type="evidence" value="ECO:0007669"/>
    <property type="project" value="UniProtKB-KW"/>
</dbReference>
<organism evidence="2 3">
    <name type="scientific">Caminibacter mediatlanticus TB-2</name>
    <dbReference type="NCBI Taxonomy" id="391592"/>
    <lineage>
        <taxon>Bacteria</taxon>
        <taxon>Pseudomonadati</taxon>
        <taxon>Campylobacterota</taxon>
        <taxon>Epsilonproteobacteria</taxon>
        <taxon>Nautiliales</taxon>
        <taxon>Nautiliaceae</taxon>
        <taxon>Caminibacter</taxon>
    </lineage>
</organism>
<dbReference type="CDD" id="cd02440">
    <property type="entry name" value="AdoMet_MTases"/>
    <property type="match status" value="1"/>
</dbReference>
<keyword evidence="2" id="KW-0808">Transferase</keyword>
<dbReference type="EMBL" id="CP040463">
    <property type="protein sequence ID" value="QCT93790.1"/>
    <property type="molecule type" value="Genomic_DNA"/>
</dbReference>
<dbReference type="InterPro" id="IPR029063">
    <property type="entry name" value="SAM-dependent_MTases_sf"/>
</dbReference>
<dbReference type="Gene3D" id="3.40.50.150">
    <property type="entry name" value="Vaccinia Virus protein VP39"/>
    <property type="match status" value="1"/>
</dbReference>
<keyword evidence="2" id="KW-0489">Methyltransferase</keyword>
<dbReference type="Proteomes" id="UP000306825">
    <property type="component" value="Chromosome"/>
</dbReference>
<evidence type="ECO:0000313" key="3">
    <source>
        <dbReference type="Proteomes" id="UP000306825"/>
    </source>
</evidence>
<accession>A0ABX5V689</accession>
<evidence type="ECO:0000259" key="1">
    <source>
        <dbReference type="Pfam" id="PF08241"/>
    </source>
</evidence>
<sequence length="219" mass="25944">MRKFSNFDKFANHYQKYNLIQKKIINKYLPFVKSRIIDLGCGSIGLCKYKKFDFYLGIDISEKMLSLNPCNTLKADFNTKECYELIKQYNFDQVVSFSALQWAKDLEFVFKEIKSLNKEYLLAIFTSNTFKTLHNYLDYSSPIYSKEKIINYSKILNPTKIEILNYKLEFDSAKKMLEYIKYSGVGGGEVCNISKLKRFIKEFPFNYLEFEIVVLRNDF</sequence>